<evidence type="ECO:0000256" key="4">
    <source>
        <dbReference type="ARBA" id="ARBA00022475"/>
    </source>
</evidence>
<feature type="transmembrane region" description="Helical" evidence="8">
    <location>
        <begin position="59"/>
        <end position="79"/>
    </location>
</feature>
<dbReference type="AlphaFoldDB" id="A0A2U1FQ83"/>
<dbReference type="Pfam" id="PF01235">
    <property type="entry name" value="Na_Ala_symp"/>
    <property type="match status" value="1"/>
</dbReference>
<dbReference type="PANTHER" id="PTHR30330:SF3">
    <property type="entry name" value="TRANSCRIPTIONAL REGULATOR, LRP FAMILY"/>
    <property type="match status" value="1"/>
</dbReference>
<protein>
    <submittedName>
        <fullName evidence="10">AGCS family alanine or glycine:cation symporter</fullName>
    </submittedName>
</protein>
<evidence type="ECO:0000256" key="7">
    <source>
        <dbReference type="ARBA" id="ARBA00023136"/>
    </source>
</evidence>
<keyword evidence="7 8" id="KW-0472">Membrane</keyword>
<evidence type="ECO:0000256" key="1">
    <source>
        <dbReference type="ARBA" id="ARBA00004651"/>
    </source>
</evidence>
<feature type="transmembrane region" description="Helical" evidence="8">
    <location>
        <begin position="196"/>
        <end position="219"/>
    </location>
</feature>
<evidence type="ECO:0000256" key="8">
    <source>
        <dbReference type="RuleBase" id="RU363064"/>
    </source>
</evidence>
<dbReference type="GO" id="GO:0005886">
    <property type="term" value="C:plasma membrane"/>
    <property type="evidence" value="ECO:0007669"/>
    <property type="project" value="UniProtKB-SubCell"/>
</dbReference>
<evidence type="ECO:0000256" key="2">
    <source>
        <dbReference type="ARBA" id="ARBA00009261"/>
    </source>
</evidence>
<feature type="transmembrane region" description="Helical" evidence="8">
    <location>
        <begin position="274"/>
        <end position="294"/>
    </location>
</feature>
<feature type="transmembrane region" description="Helical" evidence="8">
    <location>
        <begin position="300"/>
        <end position="324"/>
    </location>
</feature>
<dbReference type="GO" id="GO:0005283">
    <property type="term" value="F:amino acid:sodium symporter activity"/>
    <property type="evidence" value="ECO:0007669"/>
    <property type="project" value="InterPro"/>
</dbReference>
<feature type="region of interest" description="Disordered" evidence="9">
    <location>
        <begin position="531"/>
        <end position="551"/>
    </location>
</feature>
<gene>
    <name evidence="10" type="ORF">C8D89_101201</name>
</gene>
<dbReference type="Gene3D" id="1.20.1740.10">
    <property type="entry name" value="Amino acid/polyamine transporter I"/>
    <property type="match status" value="1"/>
</dbReference>
<keyword evidence="5 8" id="KW-0812">Transmembrane</keyword>
<evidence type="ECO:0000256" key="6">
    <source>
        <dbReference type="ARBA" id="ARBA00022989"/>
    </source>
</evidence>
<comment type="subcellular location">
    <subcellularLocation>
        <location evidence="1 8">Cell membrane</location>
        <topology evidence="1 8">Multi-pass membrane protein</topology>
    </subcellularLocation>
</comment>
<evidence type="ECO:0000256" key="5">
    <source>
        <dbReference type="ARBA" id="ARBA00022692"/>
    </source>
</evidence>
<feature type="transmembrane region" description="Helical" evidence="8">
    <location>
        <begin position="357"/>
        <end position="381"/>
    </location>
</feature>
<dbReference type="NCBIfam" id="TIGR00835">
    <property type="entry name" value="agcS"/>
    <property type="match status" value="1"/>
</dbReference>
<dbReference type="FunFam" id="1.20.1740.10:FF:000059">
    <property type="entry name" value="Na(+)-linked D-alanine glycine permease"/>
    <property type="match status" value="1"/>
</dbReference>
<feature type="compositionally biased region" description="Low complexity" evidence="9">
    <location>
        <begin position="540"/>
        <end position="551"/>
    </location>
</feature>
<feature type="transmembrane region" description="Helical" evidence="8">
    <location>
        <begin position="484"/>
        <end position="503"/>
    </location>
</feature>
<name>A0A2U1FQ83_9PSEU</name>
<evidence type="ECO:0000256" key="9">
    <source>
        <dbReference type="SAM" id="MobiDB-lite"/>
    </source>
</evidence>
<sequence length="551" mass="57477">MSDLVASVPTPDVLASAEGASSGVLASIEDAIDAVFTPISDGLSAFVFAEVPLGGDASFPWIVAWLIVAAIIFTIYFAAPQFRNFRLAIKIARGRYTGDDEPGEIPHFQALTSAVSGTVGLGNIAGVGVAMTIGGAGATFWMIMAGLLGMCTKFVECTLGVRYREYHADGTVSGGPMHYLRKGLAERMPTTFGRNLGKVLAVLAAIFILFFGVAGGNMFQANQTFAQLTDVTGGETGFLGGDGAALIFGIVLAVVVGWIIFGGARSVGRVTSRLVPAMAIIYVAACLTVIIVNAPLIPQAIQAIFVGAFTSAGVVGGAIGALIVGFQRAAFSNEAGLGSAPIAHSAVKTRKPVTEGYVALLEPFIDTVVICTMTALTIIVANTPYWREAQIAYATQDADPAGVTVTSSAFETVLPWFPYVLALAVALFAISTMITWGYYGLKAWGYLFGRSPLSERTYYGVYCFFIVVGSVLTLGAVLDFADSVLFLLALVNIIGLYILAPVVKEEVKAFRDARRSGELVEMSPADRRALAARTGGGADAGSAGSATAPSE</sequence>
<keyword evidence="8" id="KW-0769">Symport</keyword>
<dbReference type="OrthoDB" id="9806926at2"/>
<dbReference type="RefSeq" id="WP_116706210.1">
    <property type="nucleotide sequence ID" value="NZ_QEKW01000001.1"/>
</dbReference>
<feature type="transmembrane region" description="Helical" evidence="8">
    <location>
        <begin position="459"/>
        <end position="478"/>
    </location>
</feature>
<keyword evidence="3 8" id="KW-0813">Transport</keyword>
<evidence type="ECO:0000313" key="10">
    <source>
        <dbReference type="EMBL" id="PVZ14337.1"/>
    </source>
</evidence>
<accession>A0A2U1FQ83</accession>
<reference evidence="10 11" key="1">
    <citation type="submission" date="2018-04" db="EMBL/GenBank/DDBJ databases">
        <title>Genomic Encyclopedia of Type Strains, Phase IV (KMG-IV): sequencing the most valuable type-strain genomes for metagenomic binning, comparative biology and taxonomic classification.</title>
        <authorList>
            <person name="Goeker M."/>
        </authorList>
    </citation>
    <scope>NUCLEOTIDE SEQUENCE [LARGE SCALE GENOMIC DNA]</scope>
    <source>
        <strain evidence="10 11">DSM 45771</strain>
    </source>
</reference>
<comment type="similarity">
    <text evidence="2 8">Belongs to the alanine or glycine:cation symporter (AGCS) (TC 2.A.25) family.</text>
</comment>
<keyword evidence="11" id="KW-1185">Reference proteome</keyword>
<dbReference type="PANTHER" id="PTHR30330">
    <property type="entry name" value="AGSS FAMILY TRANSPORTER, SODIUM-ALANINE"/>
    <property type="match status" value="1"/>
</dbReference>
<dbReference type="InterPro" id="IPR001463">
    <property type="entry name" value="Na/Ala_symport"/>
</dbReference>
<dbReference type="PRINTS" id="PR00175">
    <property type="entry name" value="NAALASMPORT"/>
</dbReference>
<feature type="transmembrane region" description="Helical" evidence="8">
    <location>
        <begin position="416"/>
        <end position="439"/>
    </location>
</feature>
<proteinExistence type="inferred from homology"/>
<evidence type="ECO:0000256" key="3">
    <source>
        <dbReference type="ARBA" id="ARBA00022448"/>
    </source>
</evidence>
<keyword evidence="4 8" id="KW-1003">Cell membrane</keyword>
<organism evidence="10 11">
    <name type="scientific">Actinomycetospora cinnamomea</name>
    <dbReference type="NCBI Taxonomy" id="663609"/>
    <lineage>
        <taxon>Bacteria</taxon>
        <taxon>Bacillati</taxon>
        <taxon>Actinomycetota</taxon>
        <taxon>Actinomycetes</taxon>
        <taxon>Pseudonocardiales</taxon>
        <taxon>Pseudonocardiaceae</taxon>
        <taxon>Actinomycetospora</taxon>
    </lineage>
</organism>
<feature type="transmembrane region" description="Helical" evidence="8">
    <location>
        <begin position="239"/>
        <end position="262"/>
    </location>
</feature>
<keyword evidence="6 8" id="KW-1133">Transmembrane helix</keyword>
<evidence type="ECO:0000313" key="11">
    <source>
        <dbReference type="Proteomes" id="UP000245639"/>
    </source>
</evidence>
<comment type="caution">
    <text evidence="10">The sequence shown here is derived from an EMBL/GenBank/DDBJ whole genome shotgun (WGS) entry which is preliminary data.</text>
</comment>
<dbReference type="EMBL" id="QEKW01000001">
    <property type="protein sequence ID" value="PVZ14337.1"/>
    <property type="molecule type" value="Genomic_DNA"/>
</dbReference>
<dbReference type="Proteomes" id="UP000245639">
    <property type="component" value="Unassembled WGS sequence"/>
</dbReference>